<comment type="caution">
    <text evidence="2">The sequence shown here is derived from an EMBL/GenBank/DDBJ whole genome shotgun (WGS) entry which is preliminary data.</text>
</comment>
<feature type="compositionally biased region" description="Low complexity" evidence="1">
    <location>
        <begin position="99"/>
        <end position="114"/>
    </location>
</feature>
<keyword evidence="3" id="KW-1185">Reference proteome</keyword>
<sequence>MPPEGENAYGPYGDPYQDAYGDPYGERDEGDPYSPGAARGSWGTGQGADFQRAVDALDDPLSDPLPGQRPGQRRQEQEYGGGRRQAAPQGYGAQGYGSQGYASQGYGSQGYAAPGYGGAQEYGSQGYGSQDHGADAGAGAYDRHAQQAPQQSPQAQGWQPGGQEEVSPWFRPHREPDAAQQEGPGGPSAPAGRRHGRDEGHQVPYGGGQSGTSAHWQGPQSPVDPGTASGPPVRGPQRPVQGWNQAGAP</sequence>
<organism evidence="2 3">
    <name type="scientific">Streptomyces nanshensis</name>
    <dbReference type="NCBI Taxonomy" id="518642"/>
    <lineage>
        <taxon>Bacteria</taxon>
        <taxon>Bacillati</taxon>
        <taxon>Actinomycetota</taxon>
        <taxon>Actinomycetes</taxon>
        <taxon>Kitasatosporales</taxon>
        <taxon>Streptomycetaceae</taxon>
        <taxon>Streptomyces</taxon>
    </lineage>
</organism>
<gene>
    <name evidence="2" type="ORF">AN218_01110</name>
</gene>
<dbReference type="AlphaFoldDB" id="A0A1E7LD48"/>
<name>A0A1E7LD48_9ACTN</name>
<reference evidence="2 3" key="1">
    <citation type="journal article" date="2016" name="Front. Microbiol.">
        <title>Comparative Genomics Analysis of Streptomyces Species Reveals Their Adaptation to the Marine Environment and Their Diversity at the Genomic Level.</title>
        <authorList>
            <person name="Tian X."/>
            <person name="Zhang Z."/>
            <person name="Yang T."/>
            <person name="Chen M."/>
            <person name="Li J."/>
            <person name="Chen F."/>
            <person name="Yang J."/>
            <person name="Li W."/>
            <person name="Zhang B."/>
            <person name="Zhang Z."/>
            <person name="Wu J."/>
            <person name="Zhang C."/>
            <person name="Long L."/>
            <person name="Xiao J."/>
        </authorList>
    </citation>
    <scope>NUCLEOTIDE SEQUENCE [LARGE SCALE GENOMIC DNA]</scope>
    <source>
        <strain evidence="2 3">SCSIO 10429</strain>
    </source>
</reference>
<feature type="compositionally biased region" description="Low complexity" evidence="1">
    <location>
        <begin position="135"/>
        <end position="163"/>
    </location>
</feature>
<feature type="non-terminal residue" evidence="2">
    <location>
        <position position="249"/>
    </location>
</feature>
<accession>A0A1E7LD48</accession>
<dbReference type="EMBL" id="LJGW01000026">
    <property type="protein sequence ID" value="OEV14031.1"/>
    <property type="molecule type" value="Genomic_DNA"/>
</dbReference>
<feature type="compositionally biased region" description="Polar residues" evidence="1">
    <location>
        <begin position="211"/>
        <end position="220"/>
    </location>
</feature>
<proteinExistence type="predicted"/>
<protein>
    <submittedName>
        <fullName evidence="2">Uncharacterized protein</fullName>
    </submittedName>
</protein>
<dbReference type="Proteomes" id="UP000176005">
    <property type="component" value="Unassembled WGS sequence"/>
</dbReference>
<feature type="region of interest" description="Disordered" evidence="1">
    <location>
        <begin position="1"/>
        <end position="249"/>
    </location>
</feature>
<evidence type="ECO:0000313" key="3">
    <source>
        <dbReference type="Proteomes" id="UP000176005"/>
    </source>
</evidence>
<evidence type="ECO:0000313" key="2">
    <source>
        <dbReference type="EMBL" id="OEV14031.1"/>
    </source>
</evidence>
<dbReference type="PATRIC" id="fig|518642.10.peg.4283"/>
<evidence type="ECO:0000256" key="1">
    <source>
        <dbReference type="SAM" id="MobiDB-lite"/>
    </source>
</evidence>